<protein>
    <submittedName>
        <fullName evidence="4">Porin family protein</fullName>
    </submittedName>
</protein>
<reference evidence="4 5" key="1">
    <citation type="journal article" date="2019" name="ISME J.">
        <title>Candidatus Macondimonas diazotrophica, a novel gammaproteobacterial genus dominating crude-oil-contaminated coastal sediments.</title>
        <authorList>
            <person name="Karthikeyan S."/>
            <person name="Konstantinidis K."/>
        </authorList>
    </citation>
    <scope>NUCLEOTIDE SEQUENCE [LARGE SCALE GENOMIC DNA]</scope>
    <source>
        <strain evidence="4 5">KTK01</strain>
    </source>
</reference>
<dbReference type="InterPro" id="IPR027385">
    <property type="entry name" value="Beta-barrel_OMP"/>
</dbReference>
<dbReference type="EMBL" id="SRIO01000008">
    <property type="protein sequence ID" value="TFZ82610.1"/>
    <property type="molecule type" value="Genomic_DNA"/>
</dbReference>
<proteinExistence type="predicted"/>
<evidence type="ECO:0000256" key="2">
    <source>
        <dbReference type="SAM" id="SignalP"/>
    </source>
</evidence>
<evidence type="ECO:0000313" key="5">
    <source>
        <dbReference type="Proteomes" id="UP000297890"/>
    </source>
</evidence>
<keyword evidence="1 2" id="KW-0732">Signal</keyword>
<dbReference type="AlphaFoldDB" id="A0A4Z0FA72"/>
<sequence length="219" mass="23367">MRIRLVSSLTLAAAAISPSLQAAEGPYVAARGSYVMTEDADWIFGSDFGPVPAGGNVISKFDDEYGLGVALGTKLPSGFRIEGELFWQENDIDSGRLGSVQLSALGGLNGDVGVWGGMLNGYYDFLEGPLVPFIGLGVGYAEVDANVNLGDISVIDDDDTVLAYQGILGVSYDFTPNLQGVLAYRYMSLDDPEFKDRAGGKVDMEYDSQAIDVGLRYSF</sequence>
<organism evidence="4 5">
    <name type="scientific">Candidatus Macondimonas diazotrophica</name>
    <dbReference type="NCBI Taxonomy" id="2305248"/>
    <lineage>
        <taxon>Bacteria</taxon>
        <taxon>Pseudomonadati</taxon>
        <taxon>Pseudomonadota</taxon>
        <taxon>Gammaproteobacteria</taxon>
        <taxon>Chromatiales</taxon>
        <taxon>Ectothiorhodospiraceae</taxon>
        <taxon>Candidatus Macondimonas</taxon>
    </lineage>
</organism>
<evidence type="ECO:0000259" key="3">
    <source>
        <dbReference type="Pfam" id="PF13505"/>
    </source>
</evidence>
<feature type="domain" description="Outer membrane protein beta-barrel" evidence="3">
    <location>
        <begin position="9"/>
        <end position="219"/>
    </location>
</feature>
<dbReference type="Gene3D" id="2.40.160.20">
    <property type="match status" value="1"/>
</dbReference>
<accession>A0A4Z0FA72</accession>
<gene>
    <name evidence="4" type="ORF">E4680_07855</name>
</gene>
<evidence type="ECO:0000256" key="1">
    <source>
        <dbReference type="ARBA" id="ARBA00022729"/>
    </source>
</evidence>
<evidence type="ECO:0000313" key="4">
    <source>
        <dbReference type="EMBL" id="TFZ82610.1"/>
    </source>
</evidence>
<feature type="signal peptide" evidence="2">
    <location>
        <begin position="1"/>
        <end position="22"/>
    </location>
</feature>
<feature type="chain" id="PRO_5021386458" evidence="2">
    <location>
        <begin position="23"/>
        <end position="219"/>
    </location>
</feature>
<dbReference type="Pfam" id="PF13505">
    <property type="entry name" value="OMP_b-brl"/>
    <property type="match status" value="1"/>
</dbReference>
<dbReference type="RefSeq" id="WP_135281856.1">
    <property type="nucleotide sequence ID" value="NZ_SRIO01000008.1"/>
</dbReference>
<dbReference type="OrthoDB" id="9810784at2"/>
<dbReference type="Proteomes" id="UP000297890">
    <property type="component" value="Unassembled WGS sequence"/>
</dbReference>
<dbReference type="SUPFAM" id="SSF56925">
    <property type="entry name" value="OMPA-like"/>
    <property type="match status" value="1"/>
</dbReference>
<name>A0A4Z0FA72_9GAMM</name>
<keyword evidence="5" id="KW-1185">Reference proteome</keyword>
<comment type="caution">
    <text evidence="4">The sequence shown here is derived from an EMBL/GenBank/DDBJ whole genome shotgun (WGS) entry which is preliminary data.</text>
</comment>
<dbReference type="InterPro" id="IPR011250">
    <property type="entry name" value="OMP/PagP_B-barrel"/>
</dbReference>